<feature type="signal peptide" evidence="1">
    <location>
        <begin position="1"/>
        <end position="30"/>
    </location>
</feature>
<dbReference type="STRING" id="161895.CPHO_07735"/>
<dbReference type="EMBL" id="CP009249">
    <property type="protein sequence ID" value="APT92799.1"/>
    <property type="molecule type" value="Genomic_DNA"/>
</dbReference>
<evidence type="ECO:0000256" key="1">
    <source>
        <dbReference type="SAM" id="SignalP"/>
    </source>
</evidence>
<dbReference type="AlphaFoldDB" id="A0A1L7D3S4"/>
<keyword evidence="1" id="KW-0732">Signal</keyword>
<dbReference type="KEGG" id="cpho:CPHO_07735"/>
<feature type="chain" id="PRO_5012385824" description="HtaA protein" evidence="1">
    <location>
        <begin position="31"/>
        <end position="344"/>
    </location>
</feature>
<evidence type="ECO:0008006" key="4">
    <source>
        <dbReference type="Google" id="ProtNLM"/>
    </source>
</evidence>
<evidence type="ECO:0000313" key="3">
    <source>
        <dbReference type="Proteomes" id="UP000185491"/>
    </source>
</evidence>
<gene>
    <name evidence="2" type="ORF">CPHO_07735</name>
</gene>
<name>A0A1L7D3S4_9CORY</name>
<keyword evidence="3" id="KW-1185">Reference proteome</keyword>
<sequence>MIALKKILLPLCITCLIAGVAATKLPSANAHPATAPIATSVDLSQAPTLAVTDQDGNPIIGSVQRGDVLLVHGKGFDPNANREGFPMPIPNGVPNGLFVLYSGLEPHWEPSKGASPESRKHPHDRMAWVMPAGSLETIPKFPVNMHRVIRKVAQPMNADGTFTARLVVDPPEKPAGQQWGVYVYPAAGSVNAREEVFVPIPFNPEPGPNTEIESADLLLDAQLMHQVTGVLRGSVNPKNGAMSQGTQTVSFTRQPDEADPQDNVVRYRGTVILGAKFNAVEFAIADPWFRPLPQGGYELSAKVTDNPLMGVDSMHRRVIGTIPALEGRQQVSAGFVPLGHVRFS</sequence>
<organism evidence="2 3">
    <name type="scientific">Corynebacterium phocae</name>
    <dbReference type="NCBI Taxonomy" id="161895"/>
    <lineage>
        <taxon>Bacteria</taxon>
        <taxon>Bacillati</taxon>
        <taxon>Actinomycetota</taxon>
        <taxon>Actinomycetes</taxon>
        <taxon>Mycobacteriales</taxon>
        <taxon>Corynebacteriaceae</taxon>
        <taxon>Corynebacterium</taxon>
    </lineage>
</organism>
<reference evidence="2 3" key="1">
    <citation type="submission" date="2014-08" db="EMBL/GenBank/DDBJ databases">
        <title>Complete genome sequence of Corynebacterium phocae M408/89/1(T)(=DSM 44612(T)), isolated from the common seal (Phoca vitulina).</title>
        <authorList>
            <person name="Ruckert C."/>
            <person name="Albersmeier A."/>
            <person name="Winkler A."/>
            <person name="Kalinowski J."/>
        </authorList>
    </citation>
    <scope>NUCLEOTIDE SEQUENCE [LARGE SCALE GENOMIC DNA]</scope>
    <source>
        <strain evidence="2 3">M408/89/1</strain>
    </source>
</reference>
<proteinExistence type="predicted"/>
<protein>
    <recommendedName>
        <fullName evidence="4">HtaA protein</fullName>
    </recommendedName>
</protein>
<accession>A0A1L7D3S4</accession>
<evidence type="ECO:0000313" key="2">
    <source>
        <dbReference type="EMBL" id="APT92799.1"/>
    </source>
</evidence>
<dbReference type="Proteomes" id="UP000185491">
    <property type="component" value="Chromosome"/>
</dbReference>
<dbReference type="RefSeq" id="WP_075734669.1">
    <property type="nucleotide sequence ID" value="NZ_CP009249.1"/>
</dbReference>